<dbReference type="GO" id="GO:0016758">
    <property type="term" value="F:hexosyltransferase activity"/>
    <property type="evidence" value="ECO:0007669"/>
    <property type="project" value="UniProtKB-UniRule"/>
</dbReference>
<dbReference type="PANTHER" id="PTHR47786:SF2">
    <property type="entry name" value="GLYCOSYL HYDROLASE FAMILY 13 CATALYTIC DOMAIN-CONTAINING PROTEIN"/>
    <property type="match status" value="1"/>
</dbReference>
<protein>
    <recommendedName>
        <fullName evidence="6">Alpha-1,4-glucan:maltose-1-phosphate maltosyltransferase</fullName>
        <shortName evidence="6">GMPMT</shortName>
        <ecNumber evidence="6">2.4.99.16</ecNumber>
    </recommendedName>
    <alternativeName>
        <fullName evidence="6">(1-&gt;4)-alpha-D-glucan:maltose-1-phosphate alpha-D-maltosyltransferase</fullName>
    </alternativeName>
</protein>
<feature type="binding site" evidence="6">
    <location>
        <position position="799"/>
    </location>
    <ligand>
        <name>alpha-maltose 1-phosphate</name>
        <dbReference type="ChEBI" id="CHEBI:63576"/>
    </ligand>
</feature>
<dbReference type="PANTHER" id="PTHR47786">
    <property type="entry name" value="ALPHA-1,4-GLUCAN:MALTOSE-1-PHOSPHATE MALTOSYLTRANSFERASE"/>
    <property type="match status" value="1"/>
</dbReference>
<feature type="active site" description="Proton donor" evidence="6">
    <location>
        <position position="865"/>
    </location>
</feature>
<reference evidence="9" key="1">
    <citation type="submission" date="2014-04" db="EMBL/GenBank/DDBJ databases">
        <title>In planta biocontrol of soil-borne Fusarium wilt of banana through a plant endophytic bacterium, Burkholderia cenocepacia 869T2.</title>
        <authorList>
            <person name="Ho Y.-N."/>
            <person name="Chiang H.-M."/>
            <person name="Chao C.-P."/>
            <person name="Su C.-C."/>
            <person name="Hsu H.-F."/>
            <person name="Guo C.-T."/>
            <person name="Hsieh J.-L."/>
            <person name="Huang C.-C."/>
        </authorList>
    </citation>
    <scope>NUCLEOTIDE SEQUENCE [LARGE SCALE GENOMIC DNA]</scope>
    <source>
        <strain evidence="9">869T2</strain>
    </source>
</reference>
<dbReference type="InterPro" id="IPR013783">
    <property type="entry name" value="Ig-like_fold"/>
</dbReference>
<evidence type="ECO:0000256" key="3">
    <source>
        <dbReference type="ARBA" id="ARBA00022679"/>
    </source>
</evidence>
<dbReference type="SUPFAM" id="SSF51445">
    <property type="entry name" value="(Trans)glycosidases"/>
    <property type="match status" value="2"/>
</dbReference>
<organism evidence="9">
    <name type="scientific">Burkholderia cenocepacia</name>
    <dbReference type="NCBI Taxonomy" id="95486"/>
    <lineage>
        <taxon>Bacteria</taxon>
        <taxon>Pseudomonadati</taxon>
        <taxon>Pseudomonadota</taxon>
        <taxon>Betaproteobacteria</taxon>
        <taxon>Burkholderiales</taxon>
        <taxon>Burkholderiaceae</taxon>
        <taxon>Burkholderia</taxon>
        <taxon>Burkholderia cepacia complex</taxon>
    </lineage>
</organism>
<dbReference type="InterPro" id="IPR017853">
    <property type="entry name" value="GH"/>
</dbReference>
<dbReference type="InterPro" id="IPR026585">
    <property type="entry name" value="GlgE"/>
</dbReference>
<comment type="function">
    <text evidence="6">Maltosyltransferase that uses maltose 1-phosphate (M1P) as the sugar donor to elongate linear or branched alpha-(1-&gt;4)-glucans. Is involved in a branched alpha-glucan biosynthetic pathway from trehalose, together with TreS, Mak and GlgB.</text>
</comment>
<evidence type="ECO:0000256" key="1">
    <source>
        <dbReference type="ARBA" id="ARBA00011738"/>
    </source>
</evidence>
<evidence type="ECO:0000256" key="6">
    <source>
        <dbReference type="HAMAP-Rule" id="MF_02124"/>
    </source>
</evidence>
<evidence type="ECO:0000256" key="2">
    <source>
        <dbReference type="ARBA" id="ARBA00022676"/>
    </source>
</evidence>
<dbReference type="HAMAP" id="MF_02124">
    <property type="entry name" value="GlgE"/>
    <property type="match status" value="1"/>
</dbReference>
<dbReference type="Gene3D" id="3.20.20.80">
    <property type="entry name" value="Glycosidases"/>
    <property type="match status" value="2"/>
</dbReference>
<dbReference type="InterPro" id="IPR021828">
    <property type="entry name" value="GlgE_dom_N/S"/>
</dbReference>
<feature type="region of interest" description="Disordered" evidence="7">
    <location>
        <begin position="702"/>
        <end position="728"/>
    </location>
</feature>
<dbReference type="EC" id="2.4.99.16" evidence="6"/>
<feature type="binding site" evidence="6">
    <location>
        <begin position="976"/>
        <end position="977"/>
    </location>
    <ligand>
        <name>alpha-maltose 1-phosphate</name>
        <dbReference type="ChEBI" id="CHEBI:63576"/>
    </ligand>
</feature>
<dbReference type="AlphaFoldDB" id="A0A071M8L5"/>
<dbReference type="OrthoDB" id="9805159at2"/>
<dbReference type="Pfam" id="PF11896">
    <property type="entry name" value="GlgE_dom_N_S"/>
    <property type="match status" value="1"/>
</dbReference>
<dbReference type="EMBL" id="JJOA01000023">
    <property type="protein sequence ID" value="KEA56905.1"/>
    <property type="molecule type" value="Genomic_DNA"/>
</dbReference>
<comment type="caution">
    <text evidence="9">The sequence shown here is derived from an EMBL/GenBank/DDBJ whole genome shotgun (WGS) entry which is preliminary data.</text>
</comment>
<evidence type="ECO:0000256" key="4">
    <source>
        <dbReference type="ARBA" id="ARBA00023277"/>
    </source>
</evidence>
<comment type="catalytic activity">
    <reaction evidence="5 6">
        <text>alpha-maltose 1-phosphate + [(1-&gt;4)-alpha-D-glucosyl](n) = [(1-&gt;4)-alpha-D-glucosyl](n+2) + phosphate</text>
        <dbReference type="Rhea" id="RHEA:42692"/>
        <dbReference type="Rhea" id="RHEA-COMP:9584"/>
        <dbReference type="Rhea" id="RHEA-COMP:10183"/>
        <dbReference type="ChEBI" id="CHEBI:15444"/>
        <dbReference type="ChEBI" id="CHEBI:43474"/>
        <dbReference type="ChEBI" id="CHEBI:63576"/>
        <dbReference type="EC" id="2.4.99.16"/>
    </reaction>
</comment>
<dbReference type="GO" id="GO:0030979">
    <property type="term" value="P:alpha-glucan biosynthetic process"/>
    <property type="evidence" value="ECO:0007669"/>
    <property type="project" value="UniProtKB-UniRule"/>
</dbReference>
<feature type="active site" description="Nucleophile" evidence="6">
    <location>
        <position position="836"/>
    </location>
</feature>
<feature type="binding site" evidence="6">
    <location>
        <position position="837"/>
    </location>
    <ligand>
        <name>alpha-maltose 1-phosphate</name>
        <dbReference type="ChEBI" id="CHEBI:63576"/>
    </ligand>
</feature>
<dbReference type="CDD" id="cd11344">
    <property type="entry name" value="AmyAc_GlgE_like"/>
    <property type="match status" value="1"/>
</dbReference>
<feature type="binding site" evidence="6">
    <location>
        <position position="764"/>
    </location>
    <ligand>
        <name>alpha-maltose 1-phosphate</name>
        <dbReference type="ChEBI" id="CHEBI:63576"/>
    </ligand>
</feature>
<dbReference type="Gene3D" id="1.20.58.80">
    <property type="entry name" value="Phosphotransferase system, lactose/cellobiose-type IIA subunit"/>
    <property type="match status" value="1"/>
</dbReference>
<dbReference type="InterPro" id="IPR013780">
    <property type="entry name" value="Glyco_hydro_b"/>
</dbReference>
<keyword evidence="3 6" id="KW-0808">Transferase</keyword>
<name>A0A071M8L5_9BURK</name>
<feature type="binding site" evidence="6">
    <location>
        <position position="704"/>
    </location>
    <ligand>
        <name>alpha-maltose 1-phosphate</name>
        <dbReference type="ChEBI" id="CHEBI:63576"/>
    </ligand>
</feature>
<accession>A0A071M8L5</accession>
<evidence type="ECO:0000256" key="5">
    <source>
        <dbReference type="ARBA" id="ARBA00048735"/>
    </source>
</evidence>
<dbReference type="InterPro" id="IPR049171">
    <property type="entry name" value="GLGE_C"/>
</dbReference>
<keyword evidence="2 6" id="KW-0328">Glycosyltransferase</keyword>
<proteinExistence type="inferred from homology"/>
<dbReference type="GO" id="GO:0004553">
    <property type="term" value="F:hydrolase activity, hydrolyzing O-glycosyl compounds"/>
    <property type="evidence" value="ECO:0007669"/>
    <property type="project" value="InterPro"/>
</dbReference>
<dbReference type="InterPro" id="IPR006047">
    <property type="entry name" value="GH13_cat_dom"/>
</dbReference>
<dbReference type="Gene3D" id="2.60.40.10">
    <property type="entry name" value="Immunoglobulins"/>
    <property type="match status" value="1"/>
</dbReference>
<comment type="similarity">
    <text evidence="6">Belongs to the glycosyl hydrolase 13 family. GlgE subfamily.</text>
</comment>
<keyword evidence="4 6" id="KW-0119">Carbohydrate metabolism</keyword>
<gene>
    <name evidence="6" type="primary">glgE</name>
    <name evidence="9" type="ORF">DT99_24775</name>
</gene>
<evidence type="ECO:0000259" key="8">
    <source>
        <dbReference type="SMART" id="SM00642"/>
    </source>
</evidence>
<feature type="site" description="Transition state stabilizer" evidence="6">
    <location>
        <position position="923"/>
    </location>
</feature>
<dbReference type="Pfam" id="PF21702">
    <property type="entry name" value="GLGE_C"/>
    <property type="match status" value="1"/>
</dbReference>
<feature type="domain" description="Glycosyl hydrolase family 13 catalytic" evidence="8">
    <location>
        <begin position="656"/>
        <end position="1001"/>
    </location>
</feature>
<evidence type="ECO:0000313" key="9">
    <source>
        <dbReference type="EMBL" id="KEA56905.1"/>
    </source>
</evidence>
<sequence length="1130" mass="123939">MDSTPTFAPHLYFCDARLVGPLDAWSRTFAHIAGMGFDHVLVGAFWAASVAGFPRHVADYRRPAQAFATRASALETFSRLAQLAHGHGLRLLLEVVPDRIARDNPLRAEHPDWYVERTHDDALIDPRGTAHALDIAHANSGDEAVRDALAAWWCAHLATFADAGAAGFLIDAPHHLPADWWPGWRAALRRARPDVAVLAGVPGHARDALAQLEAAGFDAVFSSVRWWDLHAPWFADEHRLLRRIGSPIAFPDALDGPRLADDWPDAPDDTVARAYRRALWTAAAVGTGWLVPMGFERGVAVPLMARDADAGRYRAAFEHGRFDLSGAIADANAWRRATPVAAARGEIAQLSAPGAAATVLLRGTGPSLEHDDAALLIALNPALDAPATVDPATILPGVPGGFTRVATQAGAHTQPPAALAPLTLEPGAYALLHAWPAPAVTTRPDAAREREALSAALAADRIAIERVEPSVDGGRFAVKRVIGESLVVHASIFTDGHAHLAAALQWRAAYDDAWREVPFEAGPNDRWHARVALDRLGRHEFRVIAWRNDWASLVDDVAKKHAAGQDVTLELREAQLLLATALKLADPVDPRARARMERLVAEFKDAPPDARRALLAAPPLADAFAALRYRPFATHDDTAYPVDVERRKARFSSWYEMFPRSASDDPRRHGTFDDVRAHLPRIRDMGFDVLYFPPIHPIGTTARKGRNNSLSAGPDDVGSPYAIGSPDGGHTAVHPQLGTLASFRALVDAARVHGLEIALDFAIQCSPDHPWLAERPGWFAWRPDGSLRFAENPPKRYQDIVNPDFYAPDALPALWLALRDAVLFWVDAGVRIFRVDNPHTKPLPFWAWMIGDVRGRHPDVVFLSEAFTRPGMMYRLAKIGFSQSYTYFTWRESKRDFIDYLTELTAGPAREFFRPNFFVNTPDINPRHLQNAPRAQFVIRAALAATLAGSWGMYSGFELGESAPLPDSEEYANAEKYELRARDWSKAAHIGTEIARLNRARRDHPALQTHLGLAFVEADNDNVLVFVKATPAFDSVVVVAISLDPWHPQAANFTLDAALWRGFGLADGEPLDALEQDAAHAQTWRGHRQYVSLDPHVRPYAIWRLAPSPDAARAAAPAPDVARPSSGAHG</sequence>
<dbReference type="Gene3D" id="2.60.40.1180">
    <property type="entry name" value="Golgi alpha-mannosidase II"/>
    <property type="match status" value="1"/>
</dbReference>
<comment type="subunit">
    <text evidence="1 6">Homodimer.</text>
</comment>
<evidence type="ECO:0000256" key="7">
    <source>
        <dbReference type="SAM" id="MobiDB-lite"/>
    </source>
</evidence>
<dbReference type="SMART" id="SM00642">
    <property type="entry name" value="Aamy"/>
    <property type="match status" value="1"/>
</dbReference>